<evidence type="ECO:0000313" key="2">
    <source>
        <dbReference type="EMBL" id="MDT9680521.1"/>
    </source>
</evidence>
<feature type="region of interest" description="Disordered" evidence="1">
    <location>
        <begin position="116"/>
        <end position="162"/>
    </location>
</feature>
<reference evidence="2 3" key="1">
    <citation type="submission" date="2023-09" db="EMBL/GenBank/DDBJ databases">
        <title>Streptomyces sp. nov.: A antagonism against Alternaria gaisen Producing Streptochlin, Isolated from Tamarix root soil.</title>
        <authorList>
            <person name="Chen Y."/>
        </authorList>
    </citation>
    <scope>NUCLEOTIDE SEQUENCE [LARGE SCALE GENOMIC DNA]</scope>
    <source>
        <strain evidence="2 3">TRM76323</strain>
    </source>
</reference>
<name>A0ABU3QCM2_9ACTN</name>
<accession>A0ABU3QCM2</accession>
<feature type="compositionally biased region" description="Pro residues" evidence="1">
    <location>
        <begin position="122"/>
        <end position="131"/>
    </location>
</feature>
<feature type="compositionally biased region" description="Pro residues" evidence="1">
    <location>
        <begin position="152"/>
        <end position="162"/>
    </location>
</feature>
<dbReference type="EMBL" id="JAWCTQ010000001">
    <property type="protein sequence ID" value="MDT9680521.1"/>
    <property type="molecule type" value="Genomic_DNA"/>
</dbReference>
<organism evidence="2 3">
    <name type="scientific">Streptomyces tamarix</name>
    <dbReference type="NCBI Taxonomy" id="3078565"/>
    <lineage>
        <taxon>Bacteria</taxon>
        <taxon>Bacillati</taxon>
        <taxon>Actinomycetota</taxon>
        <taxon>Actinomycetes</taxon>
        <taxon>Kitasatosporales</taxon>
        <taxon>Streptomycetaceae</taxon>
        <taxon>Streptomyces</taxon>
    </lineage>
</organism>
<proteinExistence type="predicted"/>
<evidence type="ECO:0000256" key="1">
    <source>
        <dbReference type="SAM" id="MobiDB-lite"/>
    </source>
</evidence>
<sequence length="162" mass="17635">MDMQGAADRADAMLDETFKAIVPEVRWTHDTTTTGSCDVVRRRTVLTVISEARRGSFLGLVERAWKAKGYRITAVRAHKESPAVYAVSPDGFGIRLLFGYQGQAFFQVASPCVQESEVADPKTPPNGPSYPPDQEIPTPNVRSPFWSAETPASPPAQPSSSP</sequence>
<comment type="caution">
    <text evidence="2">The sequence shown here is derived from an EMBL/GenBank/DDBJ whole genome shotgun (WGS) entry which is preliminary data.</text>
</comment>
<evidence type="ECO:0000313" key="3">
    <source>
        <dbReference type="Proteomes" id="UP001250181"/>
    </source>
</evidence>
<dbReference type="Proteomes" id="UP001250181">
    <property type="component" value="Unassembled WGS sequence"/>
</dbReference>
<keyword evidence="3" id="KW-1185">Reference proteome</keyword>
<gene>
    <name evidence="2" type="ORF">RND61_00235</name>
</gene>
<dbReference type="RefSeq" id="WP_315875519.1">
    <property type="nucleotide sequence ID" value="NZ_JAWCTQ010000001.1"/>
</dbReference>
<protein>
    <submittedName>
        <fullName evidence="2">Uncharacterized protein</fullName>
    </submittedName>
</protein>